<proteinExistence type="predicted"/>
<dbReference type="Proteomes" id="UP000215335">
    <property type="component" value="Unassembled WGS sequence"/>
</dbReference>
<accession>A0A232F6B5</accession>
<organism evidence="2 3">
    <name type="scientific">Trichomalopsis sarcophagae</name>
    <dbReference type="NCBI Taxonomy" id="543379"/>
    <lineage>
        <taxon>Eukaryota</taxon>
        <taxon>Metazoa</taxon>
        <taxon>Ecdysozoa</taxon>
        <taxon>Arthropoda</taxon>
        <taxon>Hexapoda</taxon>
        <taxon>Insecta</taxon>
        <taxon>Pterygota</taxon>
        <taxon>Neoptera</taxon>
        <taxon>Endopterygota</taxon>
        <taxon>Hymenoptera</taxon>
        <taxon>Apocrita</taxon>
        <taxon>Proctotrupomorpha</taxon>
        <taxon>Chalcidoidea</taxon>
        <taxon>Pteromalidae</taxon>
        <taxon>Pteromalinae</taxon>
        <taxon>Trichomalopsis</taxon>
    </lineage>
</organism>
<name>A0A232F6B5_9HYME</name>
<feature type="compositionally biased region" description="Polar residues" evidence="1">
    <location>
        <begin position="46"/>
        <end position="56"/>
    </location>
</feature>
<keyword evidence="3" id="KW-1185">Reference proteome</keyword>
<dbReference type="AlphaFoldDB" id="A0A232F6B5"/>
<protein>
    <submittedName>
        <fullName evidence="2">Uncharacterized protein</fullName>
    </submittedName>
</protein>
<comment type="caution">
    <text evidence="2">The sequence shown here is derived from an EMBL/GenBank/DDBJ whole genome shotgun (WGS) entry which is preliminary data.</text>
</comment>
<feature type="region of interest" description="Disordered" evidence="1">
    <location>
        <begin position="36"/>
        <end position="56"/>
    </location>
</feature>
<sequence>MSSSGGGGSKNCLYILYHYSITFILRLKSRAEHDATEVDQPEDTYDTSSHCRIHGNTNAEPAPFTIATTYSLPAALQRTDYTYKIEERTHRLGDRVRSTAFLPGTPDPAFSDIFRSGDSSPKQPSLTYSPCNSTSPLQDL</sequence>
<feature type="region of interest" description="Disordered" evidence="1">
    <location>
        <begin position="98"/>
        <end position="140"/>
    </location>
</feature>
<dbReference type="EMBL" id="NNAY01000920">
    <property type="protein sequence ID" value="OXU25897.1"/>
    <property type="molecule type" value="Genomic_DNA"/>
</dbReference>
<reference evidence="2 3" key="1">
    <citation type="journal article" date="2017" name="Curr. Biol.">
        <title>The Evolution of Venom by Co-option of Single-Copy Genes.</title>
        <authorList>
            <person name="Martinson E.O."/>
            <person name="Mrinalini"/>
            <person name="Kelkar Y.D."/>
            <person name="Chang C.H."/>
            <person name="Werren J.H."/>
        </authorList>
    </citation>
    <scope>NUCLEOTIDE SEQUENCE [LARGE SCALE GENOMIC DNA]</scope>
    <source>
        <strain evidence="2 3">Alberta</strain>
        <tissue evidence="2">Whole body</tissue>
    </source>
</reference>
<evidence type="ECO:0000313" key="2">
    <source>
        <dbReference type="EMBL" id="OXU25897.1"/>
    </source>
</evidence>
<evidence type="ECO:0000256" key="1">
    <source>
        <dbReference type="SAM" id="MobiDB-lite"/>
    </source>
</evidence>
<gene>
    <name evidence="2" type="ORF">TSAR_002036</name>
</gene>
<feature type="compositionally biased region" description="Polar residues" evidence="1">
    <location>
        <begin position="117"/>
        <end position="140"/>
    </location>
</feature>
<evidence type="ECO:0000313" key="3">
    <source>
        <dbReference type="Proteomes" id="UP000215335"/>
    </source>
</evidence>